<reference evidence="5" key="1">
    <citation type="journal article" date="2015" name="Proc. Natl. Acad. Sci. U.S.A.">
        <title>Networks of energetic and metabolic interactions define dynamics in microbial communities.</title>
        <authorList>
            <person name="Embree M."/>
            <person name="Liu J.K."/>
            <person name="Al-Bassam M.M."/>
            <person name="Zengler K."/>
        </authorList>
    </citation>
    <scope>NUCLEOTIDE SEQUENCE</scope>
</reference>
<keyword evidence="2" id="KW-0238">DNA-binding</keyword>
<proteinExistence type="predicted"/>
<dbReference type="Pfam" id="PF12833">
    <property type="entry name" value="HTH_18"/>
    <property type="match status" value="1"/>
</dbReference>
<dbReference type="SUPFAM" id="SSF46689">
    <property type="entry name" value="Homeodomain-like"/>
    <property type="match status" value="2"/>
</dbReference>
<dbReference type="InterPro" id="IPR009057">
    <property type="entry name" value="Homeodomain-like_sf"/>
</dbReference>
<dbReference type="PANTHER" id="PTHR46796">
    <property type="entry name" value="HTH-TYPE TRANSCRIPTIONAL ACTIVATOR RHAS-RELATED"/>
    <property type="match status" value="1"/>
</dbReference>
<dbReference type="EMBL" id="LNQE01000614">
    <property type="protein sequence ID" value="KUG25731.1"/>
    <property type="molecule type" value="Genomic_DNA"/>
</dbReference>
<dbReference type="GO" id="GO:0043565">
    <property type="term" value="F:sequence-specific DNA binding"/>
    <property type="evidence" value="ECO:0007669"/>
    <property type="project" value="InterPro"/>
</dbReference>
<name>A0A0W8FZS5_9ZZZZ</name>
<sequence>MPFTQQKLASIYFGIGRMLLIAPHIPNDMGQHHVIQITFSAEHDFAIRTNESDWKKTKLVILDSNLPHQLKDLTGHQVSIAIIPENSRGKTIRKNILKGEKIVFPEIDMTNFHESFMNCMNEEYNCQKAFSLFDECIDFLTGTTGFTGPIDQRILEVIEIIHQNIQRSFSAARLAETIHLSEDRFLHLFKEQMGLPLRQFILYQRIIFATKYFMDGKSLTEAAIDAGFSDSAHFTRTFIAMNGNKPSDIAKFKNLFRVFICFPEK</sequence>
<accession>A0A0W8FZS5</accession>
<organism evidence="5">
    <name type="scientific">hydrocarbon metagenome</name>
    <dbReference type="NCBI Taxonomy" id="938273"/>
    <lineage>
        <taxon>unclassified sequences</taxon>
        <taxon>metagenomes</taxon>
        <taxon>ecological metagenomes</taxon>
    </lineage>
</organism>
<dbReference type="InterPro" id="IPR050204">
    <property type="entry name" value="AraC_XylS_family_regulators"/>
</dbReference>
<dbReference type="PROSITE" id="PS01124">
    <property type="entry name" value="HTH_ARAC_FAMILY_2"/>
    <property type="match status" value="1"/>
</dbReference>
<gene>
    <name evidence="5" type="ORF">ASZ90_004439</name>
</gene>
<keyword evidence="3" id="KW-0804">Transcription</keyword>
<keyword evidence="1" id="KW-0805">Transcription regulation</keyword>
<dbReference type="GO" id="GO:0003700">
    <property type="term" value="F:DNA-binding transcription factor activity"/>
    <property type="evidence" value="ECO:0007669"/>
    <property type="project" value="InterPro"/>
</dbReference>
<dbReference type="AlphaFoldDB" id="A0A0W8FZS5"/>
<evidence type="ECO:0000313" key="5">
    <source>
        <dbReference type="EMBL" id="KUG25731.1"/>
    </source>
</evidence>
<protein>
    <submittedName>
        <fullName evidence="5">Transcriptional regulator, arac family</fullName>
    </submittedName>
</protein>
<evidence type="ECO:0000256" key="2">
    <source>
        <dbReference type="ARBA" id="ARBA00023125"/>
    </source>
</evidence>
<comment type="caution">
    <text evidence="5">The sequence shown here is derived from an EMBL/GenBank/DDBJ whole genome shotgun (WGS) entry which is preliminary data.</text>
</comment>
<evidence type="ECO:0000256" key="1">
    <source>
        <dbReference type="ARBA" id="ARBA00023015"/>
    </source>
</evidence>
<dbReference type="Gene3D" id="1.10.10.60">
    <property type="entry name" value="Homeodomain-like"/>
    <property type="match status" value="1"/>
</dbReference>
<evidence type="ECO:0000259" key="4">
    <source>
        <dbReference type="PROSITE" id="PS01124"/>
    </source>
</evidence>
<feature type="domain" description="HTH araC/xylS-type" evidence="4">
    <location>
        <begin position="155"/>
        <end position="252"/>
    </location>
</feature>
<evidence type="ECO:0000256" key="3">
    <source>
        <dbReference type="ARBA" id="ARBA00023163"/>
    </source>
</evidence>
<dbReference type="InterPro" id="IPR018060">
    <property type="entry name" value="HTH_AraC"/>
</dbReference>
<dbReference type="SMART" id="SM00342">
    <property type="entry name" value="HTH_ARAC"/>
    <property type="match status" value="1"/>
</dbReference>